<dbReference type="Proteomes" id="UP001623348">
    <property type="component" value="Unassembled WGS sequence"/>
</dbReference>
<evidence type="ECO:0000259" key="2">
    <source>
        <dbReference type="Pfam" id="PF00078"/>
    </source>
</evidence>
<comment type="caution">
    <text evidence="3">The sequence shown here is derived from an EMBL/GenBank/DDBJ whole genome shotgun (WGS) entry which is preliminary data.</text>
</comment>
<sequence length="274" mass="30263">MEDPTPEQVEAPEGGCGPWEAHAGASSWLDRWTHEEGSPRQGRFAGRTCDPVGDPTLEQFATEGLHPMEETMLEQFVKNCSPWERLMLEQGNDETSPPPEDEEAAETPCAELTTTPIPCPPVPLRGGSIPGSMIGCSNVKSWQSSEVPTDWKRGNITPIFKKGKKEDPGNYRPVSLTSVPRKIMEQTLLDTMLRHMANKEVIGDSQNGFTRGKSCLTNLVAFYDGVTALVGKGRVTDVIYLDLCKASDTVPHDIPVSKLERHGFDGWTTQWIRN</sequence>
<feature type="domain" description="Reverse transcriptase" evidence="2">
    <location>
        <begin position="164"/>
        <end position="272"/>
    </location>
</feature>
<dbReference type="AlphaFoldDB" id="A0ABC9XLR4"/>
<evidence type="ECO:0000313" key="4">
    <source>
        <dbReference type="Proteomes" id="UP001623348"/>
    </source>
</evidence>
<name>A0ABC9XLR4_GRUJA</name>
<keyword evidence="4" id="KW-1185">Reference proteome</keyword>
<protein>
    <submittedName>
        <fullName evidence="3">Mitochondrial enolase superfamily member 1</fullName>
    </submittedName>
</protein>
<dbReference type="PANTHER" id="PTHR33332">
    <property type="entry name" value="REVERSE TRANSCRIPTASE DOMAIN-CONTAINING PROTEIN"/>
    <property type="match status" value="1"/>
</dbReference>
<evidence type="ECO:0000256" key="1">
    <source>
        <dbReference type="SAM" id="MobiDB-lite"/>
    </source>
</evidence>
<evidence type="ECO:0000313" key="3">
    <source>
        <dbReference type="EMBL" id="GAB0198635.1"/>
    </source>
</evidence>
<dbReference type="InterPro" id="IPR000477">
    <property type="entry name" value="RT_dom"/>
</dbReference>
<feature type="region of interest" description="Disordered" evidence="1">
    <location>
        <begin position="1"/>
        <end position="48"/>
    </location>
</feature>
<reference evidence="3 4" key="1">
    <citation type="submission" date="2024-06" db="EMBL/GenBank/DDBJ databases">
        <title>The draft genome of Grus japonensis, version 3.</title>
        <authorList>
            <person name="Nabeshima K."/>
            <person name="Suzuki S."/>
            <person name="Onuma M."/>
        </authorList>
    </citation>
    <scope>NUCLEOTIDE SEQUENCE [LARGE SCALE GENOMIC DNA]</scope>
    <source>
        <strain evidence="3 4">451A</strain>
    </source>
</reference>
<accession>A0ABC9XLR4</accession>
<dbReference type="EMBL" id="BAAFJT010000021">
    <property type="protein sequence ID" value="GAB0198635.1"/>
    <property type="molecule type" value="Genomic_DNA"/>
</dbReference>
<organism evidence="3 4">
    <name type="scientific">Grus japonensis</name>
    <name type="common">Japanese crane</name>
    <name type="synonym">Red-crowned crane</name>
    <dbReference type="NCBI Taxonomy" id="30415"/>
    <lineage>
        <taxon>Eukaryota</taxon>
        <taxon>Metazoa</taxon>
        <taxon>Chordata</taxon>
        <taxon>Craniata</taxon>
        <taxon>Vertebrata</taxon>
        <taxon>Euteleostomi</taxon>
        <taxon>Archelosauria</taxon>
        <taxon>Archosauria</taxon>
        <taxon>Dinosauria</taxon>
        <taxon>Saurischia</taxon>
        <taxon>Theropoda</taxon>
        <taxon>Coelurosauria</taxon>
        <taxon>Aves</taxon>
        <taxon>Neognathae</taxon>
        <taxon>Neoaves</taxon>
        <taxon>Gruiformes</taxon>
        <taxon>Gruidae</taxon>
        <taxon>Grus</taxon>
    </lineage>
</organism>
<proteinExistence type="predicted"/>
<gene>
    <name evidence="3" type="ORF">GRJ2_002328900</name>
</gene>
<dbReference type="Pfam" id="PF00078">
    <property type="entry name" value="RVT_1"/>
    <property type="match status" value="1"/>
</dbReference>